<organism evidence="1 2">
    <name type="scientific">Corynebacterium choanae</name>
    <dbReference type="NCBI Taxonomy" id="1862358"/>
    <lineage>
        <taxon>Bacteria</taxon>
        <taxon>Bacillati</taxon>
        <taxon>Actinomycetota</taxon>
        <taxon>Actinomycetes</taxon>
        <taxon>Mycobacteriales</taxon>
        <taxon>Corynebacteriaceae</taxon>
        <taxon>Corynebacterium</taxon>
    </lineage>
</organism>
<reference evidence="1 2" key="1">
    <citation type="submission" date="2018-11" db="EMBL/GenBank/DDBJ databases">
        <authorList>
            <person name="Kleinhagauer T."/>
            <person name="Glaeser S.P."/>
            <person name="Spergser J."/>
            <person name="Ruckert C."/>
            <person name="Kaempfer P."/>
            <person name="Busse H.-J."/>
        </authorList>
    </citation>
    <scope>NUCLEOTIDE SEQUENCE [LARGE SCALE GENOMIC DNA]</scope>
    <source>
        <strain evidence="1 2">200CH</strain>
    </source>
</reference>
<proteinExistence type="predicted"/>
<dbReference type="Proteomes" id="UP000269019">
    <property type="component" value="Chromosome"/>
</dbReference>
<evidence type="ECO:0000313" key="2">
    <source>
        <dbReference type="Proteomes" id="UP000269019"/>
    </source>
</evidence>
<keyword evidence="2" id="KW-1185">Reference proteome</keyword>
<evidence type="ECO:0000313" key="1">
    <source>
        <dbReference type="EMBL" id="AZA14509.1"/>
    </source>
</evidence>
<dbReference type="KEGG" id="ccho:CCHOA_10650"/>
<name>A0A3G6J9C8_9CORY</name>
<accession>A0A3G6J9C8</accession>
<evidence type="ECO:0008006" key="3">
    <source>
        <dbReference type="Google" id="ProtNLM"/>
    </source>
</evidence>
<protein>
    <recommendedName>
        <fullName evidence="3">DUF4357 domain-containing protein</fullName>
    </recommendedName>
</protein>
<sequence>MHSAHQQLGIDLLLLEGRADGPIHVQIPDTKYDLYILPVTSLEAYRSHKKMNLAGIYFVLGDLTGEEENLYIGKAAVRKNNDGTIKHVLENMRNGKHRFCRKAVLLVAPPEDFSATELGMLEDTFITLAREAGRTNMANGTGAHAGKVHEHLKNRIGMIVSNTRLMLATMGIMVLEPHVPTATQPDVTLGESEDDPVQSRAPIREVSPEFYSHRREEKRAVLVKSGGEWVLKKGSWLGRVKADHAAKLRDCHSKSVIGDVTVADIALPSPNKAGEFVKGNSANARVFWRDKDGKYLGEYLDNGEI</sequence>
<dbReference type="EMBL" id="CP033896">
    <property type="protein sequence ID" value="AZA14509.1"/>
    <property type="molecule type" value="Genomic_DNA"/>
</dbReference>
<dbReference type="AlphaFoldDB" id="A0A3G6J9C8"/>
<gene>
    <name evidence="1" type="ORF">CCHOA_10650</name>
</gene>